<dbReference type="PANTHER" id="PTHR34818">
    <property type="entry name" value="PROTEIN BLI-3"/>
    <property type="match status" value="1"/>
</dbReference>
<dbReference type="Gene3D" id="2.30.110.10">
    <property type="entry name" value="Electron Transport, Fmn-binding Protein, Chain A"/>
    <property type="match status" value="1"/>
</dbReference>
<dbReference type="PANTHER" id="PTHR34818:SF1">
    <property type="entry name" value="PROTEIN BLI-3"/>
    <property type="match status" value="1"/>
</dbReference>
<keyword evidence="3" id="KW-1185">Reference proteome</keyword>
<gene>
    <name evidence="2" type="ORF">K490DRAFT_46901</name>
</gene>
<evidence type="ECO:0000313" key="2">
    <source>
        <dbReference type="EMBL" id="KAF2085414.1"/>
    </source>
</evidence>
<dbReference type="EMBL" id="ML978731">
    <property type="protein sequence ID" value="KAF2085414.1"/>
    <property type="molecule type" value="Genomic_DNA"/>
</dbReference>
<dbReference type="Proteomes" id="UP000799776">
    <property type="component" value="Unassembled WGS sequence"/>
</dbReference>
<name>A0A9P4HSX0_9PEZI</name>
<dbReference type="AlphaFoldDB" id="A0A9P4HSX0"/>
<dbReference type="InterPro" id="IPR038725">
    <property type="entry name" value="YdaG_split_barrel_FMN-bd"/>
</dbReference>
<dbReference type="Pfam" id="PF16242">
    <property type="entry name" value="Pyrid_ox_like"/>
    <property type="match status" value="1"/>
</dbReference>
<organism evidence="2 3">
    <name type="scientific">Saccharata proteae CBS 121410</name>
    <dbReference type="NCBI Taxonomy" id="1314787"/>
    <lineage>
        <taxon>Eukaryota</taxon>
        <taxon>Fungi</taxon>
        <taxon>Dikarya</taxon>
        <taxon>Ascomycota</taxon>
        <taxon>Pezizomycotina</taxon>
        <taxon>Dothideomycetes</taxon>
        <taxon>Dothideomycetes incertae sedis</taxon>
        <taxon>Botryosphaeriales</taxon>
        <taxon>Saccharataceae</taxon>
        <taxon>Saccharata</taxon>
    </lineage>
</organism>
<evidence type="ECO:0000313" key="3">
    <source>
        <dbReference type="Proteomes" id="UP000799776"/>
    </source>
</evidence>
<dbReference type="OrthoDB" id="434253at2759"/>
<dbReference type="SUPFAM" id="SSF50475">
    <property type="entry name" value="FMN-binding split barrel"/>
    <property type="match status" value="1"/>
</dbReference>
<accession>A0A9P4HSX0</accession>
<dbReference type="InterPro" id="IPR052917">
    <property type="entry name" value="Stress-Dev_Protein"/>
</dbReference>
<feature type="domain" description="General stress protein FMN-binding split barrel" evidence="1">
    <location>
        <begin position="32"/>
        <end position="185"/>
    </location>
</feature>
<dbReference type="InterPro" id="IPR012349">
    <property type="entry name" value="Split_barrel_FMN-bd"/>
</dbReference>
<reference evidence="2" key="1">
    <citation type="journal article" date="2020" name="Stud. Mycol.">
        <title>101 Dothideomycetes genomes: a test case for predicting lifestyles and emergence of pathogens.</title>
        <authorList>
            <person name="Haridas S."/>
            <person name="Albert R."/>
            <person name="Binder M."/>
            <person name="Bloem J."/>
            <person name="Labutti K."/>
            <person name="Salamov A."/>
            <person name="Andreopoulos B."/>
            <person name="Baker S."/>
            <person name="Barry K."/>
            <person name="Bills G."/>
            <person name="Bluhm B."/>
            <person name="Cannon C."/>
            <person name="Castanera R."/>
            <person name="Culley D."/>
            <person name="Daum C."/>
            <person name="Ezra D."/>
            <person name="Gonzalez J."/>
            <person name="Henrissat B."/>
            <person name="Kuo A."/>
            <person name="Liang C."/>
            <person name="Lipzen A."/>
            <person name="Lutzoni F."/>
            <person name="Magnuson J."/>
            <person name="Mondo S."/>
            <person name="Nolan M."/>
            <person name="Ohm R."/>
            <person name="Pangilinan J."/>
            <person name="Park H.-J."/>
            <person name="Ramirez L."/>
            <person name="Alfaro M."/>
            <person name="Sun H."/>
            <person name="Tritt A."/>
            <person name="Yoshinaga Y."/>
            <person name="Zwiers L.-H."/>
            <person name="Turgeon B."/>
            <person name="Goodwin S."/>
            <person name="Spatafora J."/>
            <person name="Crous P."/>
            <person name="Grigoriev I."/>
        </authorList>
    </citation>
    <scope>NUCLEOTIDE SEQUENCE</scope>
    <source>
        <strain evidence="2">CBS 121410</strain>
    </source>
</reference>
<sequence>MPEPLTKQEITSKTDPTVAKQYDHTTPRDQQLKDLYHILDSGKVCLLATQRPSIGPVSRSMAIAERKGPDFLFIANAHSQKFSDLEHDKKVQITYQNSSTQDWVSVTGTAEAGRPGKEDPRIEKLWNQGIRAWFGDLGDGVHTGGPEDPRMKVISVRAEYISYWKANVTTLGFIKEVVGAAVTGGVANTGLLREIKGDDLEHARNVARK</sequence>
<protein>
    <recommendedName>
        <fullName evidence="1">General stress protein FMN-binding split barrel domain-containing protein</fullName>
    </recommendedName>
</protein>
<comment type="caution">
    <text evidence="2">The sequence shown here is derived from an EMBL/GenBank/DDBJ whole genome shotgun (WGS) entry which is preliminary data.</text>
</comment>
<proteinExistence type="predicted"/>
<evidence type="ECO:0000259" key="1">
    <source>
        <dbReference type="Pfam" id="PF16242"/>
    </source>
</evidence>